<organism evidence="2 3">
    <name type="scientific">Nocardia aobensis</name>
    <dbReference type="NCBI Taxonomy" id="257277"/>
    <lineage>
        <taxon>Bacteria</taxon>
        <taxon>Bacillati</taxon>
        <taxon>Actinomycetota</taxon>
        <taxon>Actinomycetes</taxon>
        <taxon>Mycobacteriales</taxon>
        <taxon>Nocardiaceae</taxon>
        <taxon>Nocardia</taxon>
    </lineage>
</organism>
<evidence type="ECO:0000313" key="3">
    <source>
        <dbReference type="Proteomes" id="UP001601442"/>
    </source>
</evidence>
<evidence type="ECO:0000313" key="2">
    <source>
        <dbReference type="EMBL" id="MFF0499957.1"/>
    </source>
</evidence>
<dbReference type="InterPro" id="IPR049449">
    <property type="entry name" value="TesB_ACOT8-like_N"/>
</dbReference>
<proteinExistence type="predicted"/>
<accession>A0ABW6P9Z3</accession>
<keyword evidence="2" id="KW-0378">Hydrolase</keyword>
<dbReference type="EC" id="3.1.2.-" evidence="2"/>
<dbReference type="InterPro" id="IPR003736">
    <property type="entry name" value="PAAI_dom"/>
</dbReference>
<dbReference type="RefSeq" id="WP_387399374.1">
    <property type="nucleotide sequence ID" value="NZ_JBIAMT010000005.1"/>
</dbReference>
<dbReference type="SUPFAM" id="SSF54637">
    <property type="entry name" value="Thioesterase/thiol ester dehydrase-isomerase"/>
    <property type="match status" value="1"/>
</dbReference>
<reference evidence="2 3" key="1">
    <citation type="submission" date="2024-10" db="EMBL/GenBank/DDBJ databases">
        <title>The Natural Products Discovery Center: Release of the First 8490 Sequenced Strains for Exploring Actinobacteria Biosynthetic Diversity.</title>
        <authorList>
            <person name="Kalkreuter E."/>
            <person name="Kautsar S.A."/>
            <person name="Yang D."/>
            <person name="Bader C.D."/>
            <person name="Teijaro C.N."/>
            <person name="Fluegel L."/>
            <person name="Davis C.M."/>
            <person name="Simpson J.R."/>
            <person name="Lauterbach L."/>
            <person name="Steele A.D."/>
            <person name="Gui C."/>
            <person name="Meng S."/>
            <person name="Li G."/>
            <person name="Viehrig K."/>
            <person name="Ye F."/>
            <person name="Su P."/>
            <person name="Kiefer A.F."/>
            <person name="Nichols A."/>
            <person name="Cepeda A.J."/>
            <person name="Yan W."/>
            <person name="Fan B."/>
            <person name="Jiang Y."/>
            <person name="Adhikari A."/>
            <person name="Zheng C.-J."/>
            <person name="Schuster L."/>
            <person name="Cowan T.M."/>
            <person name="Smanski M.J."/>
            <person name="Chevrette M.G."/>
            <person name="De Carvalho L.P.S."/>
            <person name="Shen B."/>
        </authorList>
    </citation>
    <scope>NUCLEOTIDE SEQUENCE [LARGE SCALE GENOMIC DNA]</scope>
    <source>
        <strain evidence="2 3">NPDC004119</strain>
    </source>
</reference>
<evidence type="ECO:0000259" key="1">
    <source>
        <dbReference type="Pfam" id="PF13622"/>
    </source>
</evidence>
<dbReference type="NCBIfam" id="TIGR00369">
    <property type="entry name" value="unchar_dom_1"/>
    <property type="match status" value="1"/>
</dbReference>
<dbReference type="EMBL" id="JBIAMT010000005">
    <property type="protein sequence ID" value="MFF0499957.1"/>
    <property type="molecule type" value="Genomic_DNA"/>
</dbReference>
<dbReference type="Pfam" id="PF13622">
    <property type="entry name" value="4HBT_3"/>
    <property type="match status" value="1"/>
</dbReference>
<dbReference type="GO" id="GO:0016787">
    <property type="term" value="F:hydrolase activity"/>
    <property type="evidence" value="ECO:0007669"/>
    <property type="project" value="UniProtKB-KW"/>
</dbReference>
<sequence>MLNFRDAVHGGVLMGLAHEAQNAFFATDTDYDFRRLRLCVDYLRPAPSEGRLVFRSTVVRGGRRLRTVRTEIAGSDGKVVAVATGTTAATARAS</sequence>
<keyword evidence="3" id="KW-1185">Reference proteome</keyword>
<feature type="domain" description="Acyl-CoA thioesterase-like N-terminal HotDog" evidence="1">
    <location>
        <begin position="7"/>
        <end position="87"/>
    </location>
</feature>
<dbReference type="Proteomes" id="UP001601442">
    <property type="component" value="Unassembled WGS sequence"/>
</dbReference>
<protein>
    <submittedName>
        <fullName evidence="2">PaaI family thioesterase</fullName>
        <ecNumber evidence="2">3.1.2.-</ecNumber>
    </submittedName>
</protein>
<gene>
    <name evidence="2" type="ORF">ACFYU5_26390</name>
</gene>
<dbReference type="Gene3D" id="3.10.129.10">
    <property type="entry name" value="Hotdog Thioesterase"/>
    <property type="match status" value="1"/>
</dbReference>
<comment type="caution">
    <text evidence="2">The sequence shown here is derived from an EMBL/GenBank/DDBJ whole genome shotgun (WGS) entry which is preliminary data.</text>
</comment>
<dbReference type="InterPro" id="IPR029069">
    <property type="entry name" value="HotDog_dom_sf"/>
</dbReference>
<name>A0ABW6P9Z3_9NOCA</name>